<feature type="transmembrane region" description="Helical" evidence="2">
    <location>
        <begin position="313"/>
        <end position="334"/>
    </location>
</feature>
<keyword evidence="2" id="KW-1133">Transmembrane helix</keyword>
<dbReference type="InterPro" id="IPR053001">
    <property type="entry name" value="MNNG_permease-like"/>
</dbReference>
<proteinExistence type="predicted"/>
<comment type="caution">
    <text evidence="4">The sequence shown here is derived from an EMBL/GenBank/DDBJ whole genome shotgun (WGS) entry which is preliminary data.</text>
</comment>
<name>A0A9P0QV95_9ASCO</name>
<accession>A0A9P0QV95</accession>
<keyword evidence="5" id="KW-1185">Reference proteome</keyword>
<feature type="transmembrane region" description="Helical" evidence="2">
    <location>
        <begin position="105"/>
        <end position="123"/>
    </location>
</feature>
<evidence type="ECO:0000313" key="4">
    <source>
        <dbReference type="EMBL" id="CAH2355665.1"/>
    </source>
</evidence>
<protein>
    <submittedName>
        <fullName evidence="4">Uncharacterized endoplasmic reticulum membrane protein</fullName>
    </submittedName>
</protein>
<evidence type="ECO:0000256" key="2">
    <source>
        <dbReference type="SAM" id="Phobius"/>
    </source>
</evidence>
<evidence type="ECO:0000259" key="3">
    <source>
        <dbReference type="Pfam" id="PF12051"/>
    </source>
</evidence>
<feature type="domain" description="DUF3533" evidence="3">
    <location>
        <begin position="106"/>
        <end position="493"/>
    </location>
</feature>
<dbReference type="Pfam" id="PF12051">
    <property type="entry name" value="DUF3533"/>
    <property type="match status" value="1"/>
</dbReference>
<feature type="transmembrane region" description="Helical" evidence="2">
    <location>
        <begin position="396"/>
        <end position="421"/>
    </location>
</feature>
<feature type="region of interest" description="Disordered" evidence="1">
    <location>
        <begin position="28"/>
        <end position="49"/>
    </location>
</feature>
<dbReference type="AlphaFoldDB" id="A0A9P0QV95"/>
<reference evidence="4" key="1">
    <citation type="submission" date="2022-03" db="EMBL/GenBank/DDBJ databases">
        <authorList>
            <person name="Legras J.-L."/>
            <person name="Devillers H."/>
            <person name="Grondin C."/>
        </authorList>
    </citation>
    <scope>NUCLEOTIDE SEQUENCE</scope>
    <source>
        <strain evidence="4">CLIB 1423</strain>
    </source>
</reference>
<feature type="transmembrane region" description="Helical" evidence="2">
    <location>
        <begin position="355"/>
        <end position="376"/>
    </location>
</feature>
<dbReference type="PANTHER" id="PTHR34814:SF1">
    <property type="entry name" value="NITROSOGUANIDINE RESISTANCE PROTEIN SNG1"/>
    <property type="match status" value="1"/>
</dbReference>
<gene>
    <name evidence="4" type="ORF">CLIB1423_30S01024</name>
</gene>
<feature type="transmembrane region" description="Helical" evidence="2">
    <location>
        <begin position="483"/>
        <end position="504"/>
    </location>
</feature>
<dbReference type="OrthoDB" id="2140105at2759"/>
<keyword evidence="2" id="KW-0812">Transmembrane</keyword>
<feature type="compositionally biased region" description="Basic and acidic residues" evidence="1">
    <location>
        <begin position="28"/>
        <end position="37"/>
    </location>
</feature>
<dbReference type="GO" id="GO:0016020">
    <property type="term" value="C:membrane"/>
    <property type="evidence" value="ECO:0007669"/>
    <property type="project" value="TreeGrafter"/>
</dbReference>
<sequence length="527" mass="59838">MSHARRSFSQAEIDAENADPVVVYHAADEEGIDKVEESPSSLDDEAEDANEEELIQQYNAGNAVDEENTPIRTQSRLQRIQTQLSFFSSKLQGERTKLALDFGKIYLIMGFFVLTIFSIYWGSCYKRDLRFRNLEFLVVIDEDTGLSGYDTVGDALIKTLQTPEAEFYGKWNVFNYTTFLEKAQKHNNTIRDEVIREVHHQKYWAAIHVNANATGNLLEALRTANGSYTSTNNTITAIYETGRDMVAMPAYVVPGLYIAEDLWLSDSKNVTTNLANSLSDSERSALFDSSDALNLLTNPLSFEYIDRIPVTDLVLIAPSQVGLIYMIILTFFNVNFFSEIHQRVKMYGIKNHHYLLYRLLASMTSYLWLSLMYSFVTLGMQVDFTVAFGKSGFLVYWMTSWLTMWVVGSVNEIVAMWCILFYPPLMGFWLLFWVIVNIAPTFAPLALSPKVFRYGYGLPLHNSYEITKVIFCNTYKGQLGRNYGILFAWAILGIFVFLGTIVVFGKTMGKRKAAAAAKEAAAKNEKH</sequence>
<evidence type="ECO:0000256" key="1">
    <source>
        <dbReference type="SAM" id="MobiDB-lite"/>
    </source>
</evidence>
<dbReference type="PANTHER" id="PTHR34814">
    <property type="entry name" value="NITROSOGUANIDINE RESISTANCE PROTEIN SNG1"/>
    <property type="match status" value="1"/>
</dbReference>
<dbReference type="Proteomes" id="UP000837801">
    <property type="component" value="Unassembled WGS sequence"/>
</dbReference>
<dbReference type="EMBL" id="CAKXYY010000030">
    <property type="protein sequence ID" value="CAH2355665.1"/>
    <property type="molecule type" value="Genomic_DNA"/>
</dbReference>
<organism evidence="4 5">
    <name type="scientific">[Candida] railenensis</name>
    <dbReference type="NCBI Taxonomy" id="45579"/>
    <lineage>
        <taxon>Eukaryota</taxon>
        <taxon>Fungi</taxon>
        <taxon>Dikarya</taxon>
        <taxon>Ascomycota</taxon>
        <taxon>Saccharomycotina</taxon>
        <taxon>Pichiomycetes</taxon>
        <taxon>Debaryomycetaceae</taxon>
        <taxon>Kurtzmaniella</taxon>
    </lineage>
</organism>
<dbReference type="InterPro" id="IPR022703">
    <property type="entry name" value="DUF3533"/>
</dbReference>
<evidence type="ECO:0000313" key="5">
    <source>
        <dbReference type="Proteomes" id="UP000837801"/>
    </source>
</evidence>
<feature type="transmembrane region" description="Helical" evidence="2">
    <location>
        <begin position="428"/>
        <end position="447"/>
    </location>
</feature>
<keyword evidence="2" id="KW-0472">Membrane</keyword>